<dbReference type="VEuPathDB" id="FungiDB:PADG_11323"/>
<dbReference type="InParanoid" id="A0A0A0HYQ6"/>
<sequence length="170" mass="19584">MERSMAHHRDPHVPLNLNAEVIAEFERDEEIISINKNIAELTRRFAGKPDEYLELKSERSILYKKKTLIKDEDFITSWWNASYDGYMAGNELNEKDTRTLFDIYTNDIGRQCLQDMVNLCMSTEGVAYYPGLSPVGRLCDYLPAGPRKTYSAVSKKIAECHVLSAEILKW</sequence>
<name>A0A0A0HYQ6_PARBD</name>
<dbReference type="STRING" id="502780.A0A0A0HYQ6"/>
<gene>
    <name evidence="1" type="ORF">PADG_11323</name>
</gene>
<reference evidence="1 2" key="1">
    <citation type="journal article" date="2011" name="PLoS Genet.">
        <title>Comparative genomic analysis of human fungal pathogens causing paracoccidioidomycosis.</title>
        <authorList>
            <person name="Desjardins C.A."/>
            <person name="Champion M.D."/>
            <person name="Holder J.W."/>
            <person name="Muszewska A."/>
            <person name="Goldberg J."/>
            <person name="Bailao A.M."/>
            <person name="Brigido M.M."/>
            <person name="Ferreira M.E."/>
            <person name="Garcia A.M."/>
            <person name="Grynberg M."/>
            <person name="Gujja S."/>
            <person name="Heiman D.I."/>
            <person name="Henn M.R."/>
            <person name="Kodira C.D."/>
            <person name="Leon-Narvaez H."/>
            <person name="Longo L.V."/>
            <person name="Ma L.J."/>
            <person name="Malavazi I."/>
            <person name="Matsuo A.L."/>
            <person name="Morais F.V."/>
            <person name="Pereira M."/>
            <person name="Rodriguez-Brito S."/>
            <person name="Sakthikumar S."/>
            <person name="Salem-Izacc S.M."/>
            <person name="Sykes S.M."/>
            <person name="Teixeira M.M."/>
            <person name="Vallejo M.C."/>
            <person name="Walter M.E."/>
            <person name="Yandava C."/>
            <person name="Young S."/>
            <person name="Zeng Q."/>
            <person name="Zucker J."/>
            <person name="Felipe M.S."/>
            <person name="Goldman G.H."/>
            <person name="Haas B.J."/>
            <person name="McEwen J.G."/>
            <person name="Nino-Vega G."/>
            <person name="Puccia R."/>
            <person name="San-Blas G."/>
            <person name="Soares C.M."/>
            <person name="Birren B.W."/>
            <person name="Cuomo C.A."/>
        </authorList>
    </citation>
    <scope>NUCLEOTIDE SEQUENCE [LARGE SCALE GENOMIC DNA]</scope>
    <source>
        <strain evidence="1 2">Pb18</strain>
    </source>
</reference>
<dbReference type="GeneID" id="22587220"/>
<proteinExistence type="predicted"/>
<dbReference type="PANTHER" id="PTHR37535">
    <property type="entry name" value="FLUG DOMAIN PROTEIN"/>
    <property type="match status" value="1"/>
</dbReference>
<evidence type="ECO:0000313" key="2">
    <source>
        <dbReference type="Proteomes" id="UP000001628"/>
    </source>
</evidence>
<accession>A0A0A0HYQ6</accession>
<dbReference type="RefSeq" id="XP_010757880.1">
    <property type="nucleotide sequence ID" value="XM_010759578.1"/>
</dbReference>
<dbReference type="PANTHER" id="PTHR37535:SF3">
    <property type="entry name" value="FLUG DOMAIN-CONTAINING PROTEIN"/>
    <property type="match status" value="1"/>
</dbReference>
<dbReference type="OMA" id="CAPTERV"/>
<organism evidence="1 2">
    <name type="scientific">Paracoccidioides brasiliensis (strain Pb18)</name>
    <dbReference type="NCBI Taxonomy" id="502780"/>
    <lineage>
        <taxon>Eukaryota</taxon>
        <taxon>Fungi</taxon>
        <taxon>Dikarya</taxon>
        <taxon>Ascomycota</taxon>
        <taxon>Pezizomycotina</taxon>
        <taxon>Eurotiomycetes</taxon>
        <taxon>Eurotiomycetidae</taxon>
        <taxon>Onygenales</taxon>
        <taxon>Ajellomycetaceae</taxon>
        <taxon>Paracoccidioides</taxon>
    </lineage>
</organism>
<dbReference type="KEGG" id="pbn:PADG_11323"/>
<evidence type="ECO:0000313" key="1">
    <source>
        <dbReference type="EMBL" id="KGM92500.1"/>
    </source>
</evidence>
<dbReference type="OrthoDB" id="4185537at2759"/>
<dbReference type="Proteomes" id="UP000001628">
    <property type="component" value="Unassembled WGS sequence"/>
</dbReference>
<dbReference type="EMBL" id="KN275958">
    <property type="protein sequence ID" value="KGM92500.1"/>
    <property type="molecule type" value="Genomic_DNA"/>
</dbReference>
<dbReference type="eggNOG" id="ENOG502SH56">
    <property type="taxonomic scope" value="Eukaryota"/>
</dbReference>
<dbReference type="AlphaFoldDB" id="A0A0A0HYQ6"/>
<dbReference type="HOGENOM" id="CLU_1571139_0_0_1"/>
<keyword evidence="2" id="KW-1185">Reference proteome</keyword>
<protein>
    <submittedName>
        <fullName evidence="1">Uncharacterized protein</fullName>
    </submittedName>
</protein>